<dbReference type="NCBIfam" id="TIGR02231">
    <property type="entry name" value="mucoidy inhibitor MuiA family protein"/>
    <property type="match status" value="2"/>
</dbReference>
<feature type="domain" description="DUF4140" evidence="3">
    <location>
        <begin position="16"/>
        <end position="109"/>
    </location>
</feature>
<evidence type="ECO:0008006" key="6">
    <source>
        <dbReference type="Google" id="ProtNLM"/>
    </source>
</evidence>
<dbReference type="PANTHER" id="PTHR31005:SF8">
    <property type="entry name" value="DUF4139 DOMAIN-CONTAINING PROTEIN"/>
    <property type="match status" value="1"/>
</dbReference>
<dbReference type="Pfam" id="PF13598">
    <property type="entry name" value="DUF4139"/>
    <property type="match status" value="1"/>
</dbReference>
<evidence type="ECO:0000256" key="1">
    <source>
        <dbReference type="SAM" id="MobiDB-lite"/>
    </source>
</evidence>
<keyword evidence="5" id="KW-1185">Reference proteome</keyword>
<dbReference type="InterPro" id="IPR025554">
    <property type="entry name" value="DUF4140"/>
</dbReference>
<feature type="domain" description="DUF4139" evidence="2">
    <location>
        <begin position="190"/>
        <end position="696"/>
    </location>
</feature>
<dbReference type="PANTHER" id="PTHR31005">
    <property type="entry name" value="DUF4139 DOMAIN-CONTAINING PROTEIN"/>
    <property type="match status" value="1"/>
</dbReference>
<sequence>MASFKLSATEHPIKAVTVYKSSRAEVVRVFPLKLQSGNTKIDITELPSCIDTHSVRVSGLGEARLFDVVCTTRNKTPGTKPTEAIQQLRVQKTALQGEKRVYDYESDLLVSYAKTLKGEHVSPSQMGVFLQSFVESGKRNLVAVAEIDEKIADIDRQLEQELEKQAVKKGDATGLVTVVVGTDVPVSVELKLTYIVSSASWSSTYELHASTDNGKPSSAVTLHYRARITQSTGEDWSDTALTLSTVDASTMVRNIPYLSPIKIRPQNRGLFFTQKNNNAGPIFGAPNQPPQVPGISNVHKTPAGLIPAAFNGNRGSNALFGTPSQSLFGSGTSTASAQQTTGGSSDQGQSFGITQTTQPASGLFGSAPTGGLFGSTQSATTGGLFGSTQSATTGGLFGSTQPATTGGLFGSTQPANAGGLFGGAAPAAPAVLASQLASTSLHDSEITEEFEEIAIPGAQAGPTTIVTETPLAVSYAVEGTTTVPSDGTAHQVAVAVLPFEAKIKHICTPRIDARVYLQCNVKNTSEYRLLPGPVTVVLNDSFVSKTSINEIATGDTFACTLGDDAAAKVTYSRSSKTKKLDSGSFAESLNSTTYTTKITIHNKHPFALTDLVVRDIVPTSDDTRAKVLLHKPAGLADAKDGQVVKVDSASLSGLTVRWGAGADGKPGEKEGRIEWGWNVEPGNKAVLEAEWELKAPADVTWVEYMPLFGAQWQ</sequence>
<dbReference type="InterPro" id="IPR011935">
    <property type="entry name" value="CHP02231"/>
</dbReference>
<organism evidence="4 5">
    <name type="scientific">Mycena indigotica</name>
    <dbReference type="NCBI Taxonomy" id="2126181"/>
    <lineage>
        <taxon>Eukaryota</taxon>
        <taxon>Fungi</taxon>
        <taxon>Dikarya</taxon>
        <taxon>Basidiomycota</taxon>
        <taxon>Agaricomycotina</taxon>
        <taxon>Agaricomycetes</taxon>
        <taxon>Agaricomycetidae</taxon>
        <taxon>Agaricales</taxon>
        <taxon>Marasmiineae</taxon>
        <taxon>Mycenaceae</taxon>
        <taxon>Mycena</taxon>
    </lineage>
</organism>
<dbReference type="EMBL" id="JACAZF010000006">
    <property type="protein sequence ID" value="KAF7300951.1"/>
    <property type="molecule type" value="Genomic_DNA"/>
</dbReference>
<evidence type="ECO:0000259" key="2">
    <source>
        <dbReference type="Pfam" id="PF13598"/>
    </source>
</evidence>
<dbReference type="Pfam" id="PF13600">
    <property type="entry name" value="DUF4140"/>
    <property type="match status" value="1"/>
</dbReference>
<feature type="compositionally biased region" description="Low complexity" evidence="1">
    <location>
        <begin position="329"/>
        <end position="352"/>
    </location>
</feature>
<proteinExistence type="predicted"/>
<dbReference type="AlphaFoldDB" id="A0A8H6SKA2"/>
<dbReference type="GeneID" id="59345823"/>
<gene>
    <name evidence="4" type="ORF">MIND_00658100</name>
</gene>
<dbReference type="InterPro" id="IPR037291">
    <property type="entry name" value="DUF4139"/>
</dbReference>
<feature type="region of interest" description="Disordered" evidence="1">
    <location>
        <begin position="321"/>
        <end position="369"/>
    </location>
</feature>
<dbReference type="OrthoDB" id="10068793at2759"/>
<protein>
    <recommendedName>
        <fullName evidence="6">DUF4139 domain-containing protein</fullName>
    </recommendedName>
</protein>
<dbReference type="GO" id="GO:0005643">
    <property type="term" value="C:nuclear pore"/>
    <property type="evidence" value="ECO:0007669"/>
    <property type="project" value="UniProtKB-SubCell"/>
</dbReference>
<dbReference type="RefSeq" id="XP_037218951.1">
    <property type="nucleotide sequence ID" value="XM_037363307.1"/>
</dbReference>
<reference evidence="4" key="1">
    <citation type="submission" date="2020-05" db="EMBL/GenBank/DDBJ databases">
        <title>Mycena genomes resolve the evolution of fungal bioluminescence.</title>
        <authorList>
            <person name="Tsai I.J."/>
        </authorList>
    </citation>
    <scope>NUCLEOTIDE SEQUENCE</scope>
    <source>
        <strain evidence="4">171206Taipei</strain>
    </source>
</reference>
<name>A0A8H6SKA2_9AGAR</name>
<dbReference type="Proteomes" id="UP000636479">
    <property type="component" value="Unassembled WGS sequence"/>
</dbReference>
<comment type="caution">
    <text evidence="4">The sequence shown here is derived from an EMBL/GenBank/DDBJ whole genome shotgun (WGS) entry which is preliminary data.</text>
</comment>
<evidence type="ECO:0000259" key="3">
    <source>
        <dbReference type="Pfam" id="PF13600"/>
    </source>
</evidence>
<accession>A0A8H6SKA2</accession>
<evidence type="ECO:0000313" key="5">
    <source>
        <dbReference type="Proteomes" id="UP000636479"/>
    </source>
</evidence>
<evidence type="ECO:0000313" key="4">
    <source>
        <dbReference type="EMBL" id="KAF7300951.1"/>
    </source>
</evidence>